<dbReference type="Proteomes" id="UP000050761">
    <property type="component" value="Unassembled WGS sequence"/>
</dbReference>
<evidence type="ECO:0000256" key="1">
    <source>
        <dbReference type="SAM" id="SignalP"/>
    </source>
</evidence>
<reference evidence="4" key="2">
    <citation type="submission" date="2019-09" db="UniProtKB">
        <authorList>
            <consortium name="WormBaseParasite"/>
        </authorList>
    </citation>
    <scope>IDENTIFICATION</scope>
</reference>
<organism evidence="3 4">
    <name type="scientific">Heligmosomoides polygyrus</name>
    <name type="common">Parasitic roundworm</name>
    <dbReference type="NCBI Taxonomy" id="6339"/>
    <lineage>
        <taxon>Eukaryota</taxon>
        <taxon>Metazoa</taxon>
        <taxon>Ecdysozoa</taxon>
        <taxon>Nematoda</taxon>
        <taxon>Chromadorea</taxon>
        <taxon>Rhabditida</taxon>
        <taxon>Rhabditina</taxon>
        <taxon>Rhabditomorpha</taxon>
        <taxon>Strongyloidea</taxon>
        <taxon>Heligmosomidae</taxon>
        <taxon>Heligmosomoides</taxon>
    </lineage>
</organism>
<feature type="signal peptide" evidence="1">
    <location>
        <begin position="1"/>
        <end position="29"/>
    </location>
</feature>
<evidence type="ECO:0000313" key="3">
    <source>
        <dbReference type="Proteomes" id="UP000050761"/>
    </source>
</evidence>
<accession>A0A3P8G457</accession>
<proteinExistence type="predicted"/>
<dbReference type="AlphaFoldDB" id="A0A183GHI3"/>
<accession>A0A183GHI3</accession>
<reference evidence="2 3" key="1">
    <citation type="submission" date="2018-11" db="EMBL/GenBank/DDBJ databases">
        <authorList>
            <consortium name="Pathogen Informatics"/>
        </authorList>
    </citation>
    <scope>NUCLEOTIDE SEQUENCE [LARGE SCALE GENOMIC DNA]</scope>
</reference>
<evidence type="ECO:0000313" key="4">
    <source>
        <dbReference type="WBParaSite" id="HPBE_0002202301-mRNA-1"/>
    </source>
</evidence>
<dbReference type="EMBL" id="UZAH01033572">
    <property type="protein sequence ID" value="VDP29789.1"/>
    <property type="molecule type" value="Genomic_DNA"/>
</dbReference>
<sequence length="113" mass="12000">MMTSLIGFSSSDAMHCLIVLLLAITGSLAAIRCFQGQETFPAGQGTPYVAGGLLPSVFSVNCPTAEYCFNSIVKRGHNSDNSYTITKSCGEIGKCFVSSLSFLAWGIGRDKMC</sequence>
<name>A0A183GHI3_HELPZ</name>
<protein>
    <submittedName>
        <fullName evidence="4">Secreted protein</fullName>
    </submittedName>
</protein>
<dbReference type="WBParaSite" id="HPBE_0002202301-mRNA-1">
    <property type="protein sequence ID" value="HPBE_0002202301-mRNA-1"/>
    <property type="gene ID" value="HPBE_0002202301"/>
</dbReference>
<evidence type="ECO:0000313" key="2">
    <source>
        <dbReference type="EMBL" id="VDP29789.1"/>
    </source>
</evidence>
<gene>
    <name evidence="2" type="ORF">HPBE_LOCUS22022</name>
</gene>
<dbReference type="OrthoDB" id="5800660at2759"/>
<feature type="chain" id="PRO_5044552063" evidence="1">
    <location>
        <begin position="30"/>
        <end position="113"/>
    </location>
</feature>
<keyword evidence="3" id="KW-1185">Reference proteome</keyword>
<keyword evidence="1" id="KW-0732">Signal</keyword>